<gene>
    <name evidence="2" type="ORF">BCY86_07445</name>
</gene>
<dbReference type="InterPro" id="IPR017592">
    <property type="entry name" value="Pilus_assmbl_Flp-typ_CpaB"/>
</dbReference>
<protein>
    <submittedName>
        <fullName evidence="2">Flp pilus assembly protein CpaB</fullName>
    </submittedName>
</protein>
<accession>A0A1L6MYJ7</accession>
<dbReference type="CDD" id="cd11614">
    <property type="entry name" value="SAF_CpaB_FlgA_like"/>
    <property type="match status" value="1"/>
</dbReference>
<keyword evidence="3" id="KW-1185">Reference proteome</keyword>
<feature type="domain" description="Flp pilus assembly protein RcpC/CpaB" evidence="1">
    <location>
        <begin position="109"/>
        <end position="220"/>
    </location>
</feature>
<name>A0A1L6MYJ7_9BACT</name>
<dbReference type="InterPro" id="IPR031571">
    <property type="entry name" value="RcpC_dom"/>
</dbReference>
<dbReference type="NCBIfam" id="TIGR03177">
    <property type="entry name" value="pilus_cpaB"/>
    <property type="match status" value="1"/>
</dbReference>
<dbReference type="STRING" id="1882918.BCY86_07445"/>
<reference evidence="2 3" key="1">
    <citation type="submission" date="2016-08" db="EMBL/GenBank/DDBJ databases">
        <title>Identification and validation of antigenic proteins from Pajaroellobacter abortibovis using de-novo genome sequence assembly and reverse vaccinology.</title>
        <authorList>
            <person name="Welly B.T."/>
            <person name="Miller M.R."/>
            <person name="Stott J.L."/>
            <person name="Blanchard M.T."/>
            <person name="Islas-Trejo A.D."/>
            <person name="O'Rourke S.M."/>
            <person name="Young A.E."/>
            <person name="Medrano J.F."/>
            <person name="Van Eenennaam A.L."/>
        </authorList>
    </citation>
    <scope>NUCLEOTIDE SEQUENCE [LARGE SCALE GENOMIC DNA]</scope>
    <source>
        <strain evidence="2 3">BTF92-0548A/99-0131</strain>
    </source>
</reference>
<proteinExistence type="predicted"/>
<dbReference type="AlphaFoldDB" id="A0A1L6MYJ7"/>
<evidence type="ECO:0000259" key="1">
    <source>
        <dbReference type="Pfam" id="PF16976"/>
    </source>
</evidence>
<dbReference type="RefSeq" id="WP_075277196.1">
    <property type="nucleotide sequence ID" value="NZ_CP016908.1"/>
</dbReference>
<dbReference type="OrthoDB" id="163768at2"/>
<dbReference type="Pfam" id="PF16976">
    <property type="entry name" value="RcpC"/>
    <property type="match status" value="1"/>
</dbReference>
<dbReference type="KEGG" id="pabo:BCY86_07445"/>
<evidence type="ECO:0000313" key="3">
    <source>
        <dbReference type="Proteomes" id="UP000185544"/>
    </source>
</evidence>
<organism evidence="2 3">
    <name type="scientific">Pajaroellobacter abortibovis</name>
    <dbReference type="NCBI Taxonomy" id="1882918"/>
    <lineage>
        <taxon>Bacteria</taxon>
        <taxon>Pseudomonadati</taxon>
        <taxon>Myxococcota</taxon>
        <taxon>Polyangia</taxon>
        <taxon>Polyangiales</taxon>
        <taxon>Polyangiaceae</taxon>
    </lineage>
</organism>
<dbReference type="EMBL" id="CP016908">
    <property type="protein sequence ID" value="APS00527.1"/>
    <property type="molecule type" value="Genomic_DNA"/>
</dbReference>
<evidence type="ECO:0000313" key="2">
    <source>
        <dbReference type="EMBL" id="APS00527.1"/>
    </source>
</evidence>
<sequence length="269" mass="29407">MNKLALLTALIMSLLAGLLLFLYLRRFEQESSGGAPVKILVVIKPIDNHTMLTEDMIATRIIPQAYVESRAVREQERLRVLGLRVSNSLQANQVLMWTDLASTTDERRELSSLVQPGMRAVMVQLPSEDKSYLLIRPGDRLDVLATMRADQENRSVSTSVVLLQNILVLAVGADTGADLSGGGPTSSQKQERILSLSVNVPEAQLLELAQEKGKLSIALRSPNDVRIVEGLPDLNTSFLTDTKARSGIEAIRKTGRSGPIKLESVEVSP</sequence>
<dbReference type="Proteomes" id="UP000185544">
    <property type="component" value="Chromosome"/>
</dbReference>